<name>A0ABP7BWM6_9PSEU</name>
<protein>
    <recommendedName>
        <fullName evidence="3">Tat (Twin-arginine translocation) pathway signal sequence</fullName>
    </recommendedName>
</protein>
<dbReference type="RefSeq" id="WP_346134189.1">
    <property type="nucleotide sequence ID" value="NZ_BAABBE010000023.1"/>
</dbReference>
<evidence type="ECO:0008006" key="3">
    <source>
        <dbReference type="Google" id="ProtNLM"/>
    </source>
</evidence>
<accession>A0ABP7BWM6</accession>
<organism evidence="1 2">
    <name type="scientific">Lentzea roselyniae</name>
    <dbReference type="NCBI Taxonomy" id="531940"/>
    <lineage>
        <taxon>Bacteria</taxon>
        <taxon>Bacillati</taxon>
        <taxon>Actinomycetota</taxon>
        <taxon>Actinomycetes</taxon>
        <taxon>Pseudonocardiales</taxon>
        <taxon>Pseudonocardiaceae</taxon>
        <taxon>Lentzea</taxon>
    </lineage>
</organism>
<evidence type="ECO:0000313" key="2">
    <source>
        <dbReference type="Proteomes" id="UP001500711"/>
    </source>
</evidence>
<dbReference type="EMBL" id="BAABBE010000023">
    <property type="protein sequence ID" value="GAA3669540.1"/>
    <property type="molecule type" value="Genomic_DNA"/>
</dbReference>
<evidence type="ECO:0000313" key="1">
    <source>
        <dbReference type="EMBL" id="GAA3669540.1"/>
    </source>
</evidence>
<dbReference type="InterPro" id="IPR006311">
    <property type="entry name" value="TAT_signal"/>
</dbReference>
<keyword evidence="2" id="KW-1185">Reference proteome</keyword>
<reference evidence="2" key="1">
    <citation type="journal article" date="2019" name="Int. J. Syst. Evol. Microbiol.">
        <title>The Global Catalogue of Microorganisms (GCM) 10K type strain sequencing project: providing services to taxonomists for standard genome sequencing and annotation.</title>
        <authorList>
            <consortium name="The Broad Institute Genomics Platform"/>
            <consortium name="The Broad Institute Genome Sequencing Center for Infectious Disease"/>
            <person name="Wu L."/>
            <person name="Ma J."/>
        </authorList>
    </citation>
    <scope>NUCLEOTIDE SEQUENCE [LARGE SCALE GENOMIC DNA]</scope>
    <source>
        <strain evidence="2">JCM 17494</strain>
    </source>
</reference>
<gene>
    <name evidence="1" type="ORF">GCM10022267_65320</name>
</gene>
<dbReference type="PROSITE" id="PS51318">
    <property type="entry name" value="TAT"/>
    <property type="match status" value="1"/>
</dbReference>
<sequence>MLDRYKNFLPPLELPPVQDDDRRGFLRKVGMAGAAVAAGSMAAGTLMNTPAAYGLDEWQEPSPENRILLPAIGQEIRCSCKAFGASLLVNLPPPLPRLDFRGGITIKVLIGGPSFVRLQVLTHEVVAFHELFGKITIKLPDFDISPMSVLNLGPNGFLQTMLLSFKISFDRCGDCVGPFTFDTLSPAKLVASMLSFPPGAQSETTGADGRPLAVGGQLYKLEKPIQIGSGGTRFAELRGMNINVGKD</sequence>
<proteinExistence type="predicted"/>
<dbReference type="NCBIfam" id="TIGR01409">
    <property type="entry name" value="TAT_signal_seq"/>
    <property type="match status" value="1"/>
</dbReference>
<dbReference type="Proteomes" id="UP001500711">
    <property type="component" value="Unassembled WGS sequence"/>
</dbReference>
<dbReference type="InterPro" id="IPR019546">
    <property type="entry name" value="TAT_signal_bac_arc"/>
</dbReference>
<comment type="caution">
    <text evidence="1">The sequence shown here is derived from an EMBL/GenBank/DDBJ whole genome shotgun (WGS) entry which is preliminary data.</text>
</comment>